<keyword evidence="1" id="KW-0472">Membrane</keyword>
<gene>
    <name evidence="2" type="ORF">GCM10022214_34860</name>
</gene>
<protein>
    <recommendedName>
        <fullName evidence="4">ABC transporter permease</fullName>
    </recommendedName>
</protein>
<feature type="transmembrane region" description="Helical" evidence="1">
    <location>
        <begin position="118"/>
        <end position="146"/>
    </location>
</feature>
<feature type="transmembrane region" description="Helical" evidence="1">
    <location>
        <begin position="202"/>
        <end position="223"/>
    </location>
</feature>
<evidence type="ECO:0000313" key="2">
    <source>
        <dbReference type="EMBL" id="GAA4074905.1"/>
    </source>
</evidence>
<feature type="transmembrane region" description="Helical" evidence="1">
    <location>
        <begin position="158"/>
        <end position="182"/>
    </location>
</feature>
<keyword evidence="3" id="KW-1185">Reference proteome</keyword>
<evidence type="ECO:0000313" key="3">
    <source>
        <dbReference type="Proteomes" id="UP001500683"/>
    </source>
</evidence>
<evidence type="ECO:0000256" key="1">
    <source>
        <dbReference type="SAM" id="Phobius"/>
    </source>
</evidence>
<organism evidence="2 3">
    <name type="scientific">Actinomadura miaoliensis</name>
    <dbReference type="NCBI Taxonomy" id="430685"/>
    <lineage>
        <taxon>Bacteria</taxon>
        <taxon>Bacillati</taxon>
        <taxon>Actinomycetota</taxon>
        <taxon>Actinomycetes</taxon>
        <taxon>Streptosporangiales</taxon>
        <taxon>Thermomonosporaceae</taxon>
        <taxon>Actinomadura</taxon>
    </lineage>
</organism>
<sequence length="229" mass="23607">MIALVRFQVSGYVRSLRVLHPLIVVLLFMALVLLQGPSGDDARRLAAGTFGDVAAFAFPVWAWTARALLDTQPDEQRALSATAARYRPVFVLAGPLAAYAVNLCLAGLVLVAPVAQALAAGVGGTAVVTGVALNALVAAAATVLGVWTSRAIIPDPGLSVLMLLGGVTAALLLSLSPLSWAAVPMVEWLRAAQDGPEALVSAFPGLALHLVLWSAVLGIAYAATARNRV</sequence>
<feature type="transmembrane region" description="Helical" evidence="1">
    <location>
        <begin position="89"/>
        <end position="112"/>
    </location>
</feature>
<accession>A0ABP7VVP4</accession>
<dbReference type="RefSeq" id="WP_344948122.1">
    <property type="nucleotide sequence ID" value="NZ_BAAAZG010000020.1"/>
</dbReference>
<reference evidence="3" key="1">
    <citation type="journal article" date="2019" name="Int. J. Syst. Evol. Microbiol.">
        <title>The Global Catalogue of Microorganisms (GCM) 10K type strain sequencing project: providing services to taxonomists for standard genome sequencing and annotation.</title>
        <authorList>
            <consortium name="The Broad Institute Genomics Platform"/>
            <consortium name="The Broad Institute Genome Sequencing Center for Infectious Disease"/>
            <person name="Wu L."/>
            <person name="Ma J."/>
        </authorList>
    </citation>
    <scope>NUCLEOTIDE SEQUENCE [LARGE SCALE GENOMIC DNA]</scope>
    <source>
        <strain evidence="3">JCM 16702</strain>
    </source>
</reference>
<keyword evidence="1" id="KW-0812">Transmembrane</keyword>
<name>A0ABP7VVP4_9ACTN</name>
<dbReference type="EMBL" id="BAAAZG010000020">
    <property type="protein sequence ID" value="GAA4074905.1"/>
    <property type="molecule type" value="Genomic_DNA"/>
</dbReference>
<evidence type="ECO:0008006" key="4">
    <source>
        <dbReference type="Google" id="ProtNLM"/>
    </source>
</evidence>
<feature type="transmembrane region" description="Helical" evidence="1">
    <location>
        <begin position="46"/>
        <end position="69"/>
    </location>
</feature>
<keyword evidence="1" id="KW-1133">Transmembrane helix</keyword>
<feature type="transmembrane region" description="Helical" evidence="1">
    <location>
        <begin position="12"/>
        <end position="34"/>
    </location>
</feature>
<proteinExistence type="predicted"/>
<comment type="caution">
    <text evidence="2">The sequence shown here is derived from an EMBL/GenBank/DDBJ whole genome shotgun (WGS) entry which is preliminary data.</text>
</comment>
<dbReference type="Proteomes" id="UP001500683">
    <property type="component" value="Unassembled WGS sequence"/>
</dbReference>